<feature type="transmembrane region" description="Helical" evidence="1">
    <location>
        <begin position="6"/>
        <end position="29"/>
    </location>
</feature>
<organism evidence="2 3">
    <name type="scientific">Candidatus Ichthyocystis hellenicum</name>
    <dbReference type="NCBI Taxonomy" id="1561003"/>
    <lineage>
        <taxon>Bacteria</taxon>
        <taxon>Pseudomonadati</taxon>
        <taxon>Pseudomonadota</taxon>
        <taxon>Betaproteobacteria</taxon>
        <taxon>Burkholderiales</taxon>
        <taxon>Candidatus Ichthyocystis</taxon>
    </lineage>
</organism>
<dbReference type="RefSeq" id="WP_092343847.1">
    <property type="nucleotide sequence ID" value="NZ_LN906597.1"/>
</dbReference>
<accession>A0A0S4M2A2</accession>
<dbReference type="EMBL" id="LN906597">
    <property type="protein sequence ID" value="CUT17911.1"/>
    <property type="molecule type" value="Genomic_DNA"/>
</dbReference>
<dbReference type="SUPFAM" id="SSF54523">
    <property type="entry name" value="Pili subunits"/>
    <property type="match status" value="1"/>
</dbReference>
<protein>
    <submittedName>
        <fullName evidence="2">Putative membrane protein</fullName>
    </submittedName>
</protein>
<reference evidence="3" key="1">
    <citation type="submission" date="2015-11" db="EMBL/GenBank/DDBJ databases">
        <authorList>
            <person name="Seth-Smith H.M.B."/>
        </authorList>
    </citation>
    <scope>NUCLEOTIDE SEQUENCE [LARGE SCALE GENOMIC DNA]</scope>
    <source>
        <strain evidence="3">2013Ark11</strain>
    </source>
</reference>
<keyword evidence="3" id="KW-1185">Reference proteome</keyword>
<evidence type="ECO:0000313" key="3">
    <source>
        <dbReference type="Proteomes" id="UP000198651"/>
    </source>
</evidence>
<keyword evidence="1" id="KW-1133">Transmembrane helix</keyword>
<name>A0A0S4M2A2_9BURK</name>
<dbReference type="InterPro" id="IPR045584">
    <property type="entry name" value="Pilin-like"/>
</dbReference>
<sequence length="146" mass="15933">MINNHQIGFSVIEIITATLVFAVVIFIALPNFMNSSKKAKFIDSLQEARAISTSKTKSKLLLSSKCKTGTKSFTTDESSYFSQVVFAKTGDTCTSTLTYRNDSKLPGEFRKKILIIRLGFSSKVGISFSCSTSIPAKYASKTCASI</sequence>
<proteinExistence type="predicted"/>
<evidence type="ECO:0000256" key="1">
    <source>
        <dbReference type="SAM" id="Phobius"/>
    </source>
</evidence>
<gene>
    <name evidence="2" type="ORF">Ark11_1098</name>
</gene>
<dbReference type="OrthoDB" id="9923154at2"/>
<keyword evidence="1" id="KW-0812">Transmembrane</keyword>
<keyword evidence="1" id="KW-0472">Membrane</keyword>
<dbReference type="STRING" id="1561003.Ark11_1098"/>
<dbReference type="Gene3D" id="3.30.700.10">
    <property type="entry name" value="Glycoprotein, Type 4 Pilin"/>
    <property type="match status" value="1"/>
</dbReference>
<dbReference type="AlphaFoldDB" id="A0A0S4M2A2"/>
<evidence type="ECO:0000313" key="2">
    <source>
        <dbReference type="EMBL" id="CUT17911.1"/>
    </source>
</evidence>
<dbReference type="Proteomes" id="UP000198651">
    <property type="component" value="Chromosome I"/>
</dbReference>